<name>A0A7J6X6I5_THATH</name>
<sequence>MGLIETKVKHHKYASIHQKLLPHWNSKHNGDHDPRGRIWILWDSNFLTVDSLDTSDQLQQSDITDITDFLYAQELDDLATKGGHFTWSNKSAGTNRTLTKIDRCFDNPAWRSSFKDSFAEIHIPGVSDHSPIVIRWRNVTSKPKSFKYFNHWADHDTFKPLIESIWKTPVEGNPMMKLTAKLKLVKYELRFWSKKYFSQISDRTAKAKHDLEKIQHEIQARPLDPQLAQMELDASAIFFDLARQEEASLYQMVKQKNVLLGDGNNNYFHNLVKGRKSANTILSVRNLNGDLAIEEQEVANTFLDYYQHLLAETHPNPLFYDDMENMQFPHLGNTDDLFGLAKDVSRDEIKYALF</sequence>
<dbReference type="Proteomes" id="UP000554482">
    <property type="component" value="Unassembled WGS sequence"/>
</dbReference>
<dbReference type="SUPFAM" id="SSF56219">
    <property type="entry name" value="DNase I-like"/>
    <property type="match status" value="1"/>
</dbReference>
<dbReference type="PANTHER" id="PTHR33710">
    <property type="entry name" value="BNAC02G09200D PROTEIN"/>
    <property type="match status" value="1"/>
</dbReference>
<proteinExistence type="predicted"/>
<evidence type="ECO:0000313" key="2">
    <source>
        <dbReference type="Proteomes" id="UP000554482"/>
    </source>
</evidence>
<dbReference type="EMBL" id="JABWDY010004662">
    <property type="protein sequence ID" value="KAF5205013.1"/>
    <property type="molecule type" value="Genomic_DNA"/>
</dbReference>
<accession>A0A7J6X6I5</accession>
<dbReference type="AlphaFoldDB" id="A0A7J6X6I5"/>
<keyword evidence="2" id="KW-1185">Reference proteome</keyword>
<dbReference type="Gene3D" id="3.60.10.10">
    <property type="entry name" value="Endonuclease/exonuclease/phosphatase"/>
    <property type="match status" value="1"/>
</dbReference>
<organism evidence="1 2">
    <name type="scientific">Thalictrum thalictroides</name>
    <name type="common">Rue-anemone</name>
    <name type="synonym">Anemone thalictroides</name>
    <dbReference type="NCBI Taxonomy" id="46969"/>
    <lineage>
        <taxon>Eukaryota</taxon>
        <taxon>Viridiplantae</taxon>
        <taxon>Streptophyta</taxon>
        <taxon>Embryophyta</taxon>
        <taxon>Tracheophyta</taxon>
        <taxon>Spermatophyta</taxon>
        <taxon>Magnoliopsida</taxon>
        <taxon>Ranunculales</taxon>
        <taxon>Ranunculaceae</taxon>
        <taxon>Thalictroideae</taxon>
        <taxon>Thalictrum</taxon>
    </lineage>
</organism>
<reference evidence="1 2" key="1">
    <citation type="submission" date="2020-06" db="EMBL/GenBank/DDBJ databases">
        <title>Transcriptomic and genomic resources for Thalictrum thalictroides and T. hernandezii: Facilitating candidate gene discovery in an emerging model plant lineage.</title>
        <authorList>
            <person name="Arias T."/>
            <person name="Riano-Pachon D.M."/>
            <person name="Di Stilio V.S."/>
        </authorList>
    </citation>
    <scope>NUCLEOTIDE SEQUENCE [LARGE SCALE GENOMIC DNA]</scope>
    <source>
        <strain evidence="2">cv. WT478/WT964</strain>
        <tissue evidence="1">Leaves</tissue>
    </source>
</reference>
<dbReference type="OrthoDB" id="1932741at2759"/>
<gene>
    <name evidence="1" type="ORF">FRX31_005401</name>
</gene>
<evidence type="ECO:0000313" key="1">
    <source>
        <dbReference type="EMBL" id="KAF5205013.1"/>
    </source>
</evidence>
<dbReference type="InterPro" id="IPR036691">
    <property type="entry name" value="Endo/exonu/phosph_ase_sf"/>
</dbReference>
<comment type="caution">
    <text evidence="1">The sequence shown here is derived from an EMBL/GenBank/DDBJ whole genome shotgun (WGS) entry which is preliminary data.</text>
</comment>
<protein>
    <submittedName>
        <fullName evidence="1">Dnase i-like superfamily protein</fullName>
    </submittedName>
</protein>
<dbReference type="PANTHER" id="PTHR33710:SF80">
    <property type="entry name" value="ENDONUCLEASE_EXONUCLEASE_PHOSPHATASE"/>
    <property type="match status" value="1"/>
</dbReference>